<evidence type="ECO:0000313" key="1">
    <source>
        <dbReference type="EMBL" id="UTT53752.1"/>
    </source>
</evidence>
<dbReference type="EMBL" id="CP101471">
    <property type="protein sequence ID" value="UTT53752.1"/>
    <property type="molecule type" value="Genomic_DNA"/>
</dbReference>
<name>A0ACD4B8H4_MICMQ</name>
<evidence type="ECO:0000313" key="2">
    <source>
        <dbReference type="Proteomes" id="UP001060245"/>
    </source>
</evidence>
<organism evidence="1 2">
    <name type="scientific">Microbacterium maritypicum</name>
    <name type="common">Microbacterium liquefaciens</name>
    <dbReference type="NCBI Taxonomy" id="33918"/>
    <lineage>
        <taxon>Bacteria</taxon>
        <taxon>Bacillati</taxon>
        <taxon>Actinomycetota</taxon>
        <taxon>Actinomycetes</taxon>
        <taxon>Micrococcales</taxon>
        <taxon>Microbacteriaceae</taxon>
        <taxon>Microbacterium</taxon>
    </lineage>
</organism>
<dbReference type="Proteomes" id="UP001060245">
    <property type="component" value="Chromosome"/>
</dbReference>
<reference evidence="1" key="1">
    <citation type="submission" date="2022-07" db="EMBL/GenBank/DDBJ databases">
        <title>Complete genome of DND4.</title>
        <authorList>
            <person name="Cao G."/>
        </authorList>
    </citation>
    <scope>NUCLEOTIDE SEQUENCE</scope>
    <source>
        <strain evidence="1">DND4</strain>
    </source>
</reference>
<proteinExistence type="predicted"/>
<gene>
    <name evidence="1" type="ORF">NMQ05_04005</name>
</gene>
<accession>A0ACD4B8H4</accession>
<sequence length="68" mass="7355">MSIINPEHPASTRLLDTAEVADILHISERQVARLRQSGKLKCVRITGAAARHTPAQVEAFIAAHSNDA</sequence>
<protein>
    <submittedName>
        <fullName evidence="1">Helix-turn-helix domain-containing protein</fullName>
    </submittedName>
</protein>
<keyword evidence="2" id="KW-1185">Reference proteome</keyword>